<proteinExistence type="predicted"/>
<dbReference type="AlphaFoldDB" id="A0A9W8CJR8"/>
<accession>A0A9W8CJR8</accession>
<dbReference type="EMBL" id="JANBOH010000152">
    <property type="protein sequence ID" value="KAJ1644628.1"/>
    <property type="molecule type" value="Genomic_DNA"/>
</dbReference>
<evidence type="ECO:0000313" key="2">
    <source>
        <dbReference type="Proteomes" id="UP001145021"/>
    </source>
</evidence>
<protein>
    <submittedName>
        <fullName evidence="1">Uncharacterized protein</fullName>
    </submittedName>
</protein>
<evidence type="ECO:0000313" key="1">
    <source>
        <dbReference type="EMBL" id="KAJ1644628.1"/>
    </source>
</evidence>
<reference evidence="1" key="1">
    <citation type="submission" date="2022-07" db="EMBL/GenBank/DDBJ databases">
        <title>Phylogenomic reconstructions and comparative analyses of Kickxellomycotina fungi.</title>
        <authorList>
            <person name="Reynolds N.K."/>
            <person name="Stajich J.E."/>
            <person name="Barry K."/>
            <person name="Grigoriev I.V."/>
            <person name="Crous P."/>
            <person name="Smith M.E."/>
        </authorList>
    </citation>
    <scope>NUCLEOTIDE SEQUENCE</scope>
    <source>
        <strain evidence="1">NBRC 105413</strain>
    </source>
</reference>
<gene>
    <name evidence="1" type="ORF">LPJ64_003704</name>
</gene>
<sequence>MSIVERRVCDDDSDIVIVVDVEWREDHIGIGDDGEDLLLDESGDWLIDLVTDADEDNGSAAVDFCSGVVSDSSDKRDIISSSESSPDNVSVGRGRVEVCLLDVTADDADDADEEEDRIEERLVDDSMLVTGLSVVIVDIASRSPLEGKVVWDEVGVEDSLSVDPEAIV</sequence>
<name>A0A9W8CJR8_9FUNG</name>
<comment type="caution">
    <text evidence="1">The sequence shown here is derived from an EMBL/GenBank/DDBJ whole genome shotgun (WGS) entry which is preliminary data.</text>
</comment>
<keyword evidence="2" id="KW-1185">Reference proteome</keyword>
<organism evidence="1 2">
    <name type="scientific">Coemansia asiatica</name>
    <dbReference type="NCBI Taxonomy" id="1052880"/>
    <lineage>
        <taxon>Eukaryota</taxon>
        <taxon>Fungi</taxon>
        <taxon>Fungi incertae sedis</taxon>
        <taxon>Zoopagomycota</taxon>
        <taxon>Kickxellomycotina</taxon>
        <taxon>Kickxellomycetes</taxon>
        <taxon>Kickxellales</taxon>
        <taxon>Kickxellaceae</taxon>
        <taxon>Coemansia</taxon>
    </lineage>
</organism>
<dbReference type="Proteomes" id="UP001145021">
    <property type="component" value="Unassembled WGS sequence"/>
</dbReference>